<protein>
    <recommendedName>
        <fullName evidence="3">Invertebrate defensins family profile domain-containing protein</fullName>
    </recommendedName>
</protein>
<organism evidence="2">
    <name type="scientific">Trichophyton rubrum CBS 288.86</name>
    <dbReference type="NCBI Taxonomy" id="1215330"/>
    <lineage>
        <taxon>Eukaryota</taxon>
        <taxon>Fungi</taxon>
        <taxon>Dikarya</taxon>
        <taxon>Ascomycota</taxon>
        <taxon>Pezizomycotina</taxon>
        <taxon>Eurotiomycetes</taxon>
        <taxon>Eurotiomycetidae</taxon>
        <taxon>Onygenales</taxon>
        <taxon>Arthrodermataceae</taxon>
        <taxon>Trichophyton</taxon>
    </lineage>
</organism>
<name>A0A022WH73_TRIRU</name>
<dbReference type="Proteomes" id="UP000023758">
    <property type="component" value="Unassembled WGS sequence"/>
</dbReference>
<accession>A0A022WH73</accession>
<evidence type="ECO:0008006" key="3">
    <source>
        <dbReference type="Google" id="ProtNLM"/>
    </source>
</evidence>
<sequence>MKYTVFLALAALVISVSARCDGSPDPTWRHSGSCPGAGIGSKECNERCQKEGFGCGGCGGFGYRDCWCCSNDCDSKP</sequence>
<reference evidence="2" key="1">
    <citation type="submission" date="2014-02" db="EMBL/GenBank/DDBJ databases">
        <title>The Genome Sequence of Trichophyton rubrum (morphotype fischeri) CBS 288.86.</title>
        <authorList>
            <consortium name="The Broad Institute Genomics Platform"/>
            <person name="Cuomo C.A."/>
            <person name="White T.C."/>
            <person name="Graser Y."/>
            <person name="Martinez-Rossi N."/>
            <person name="Heitman J."/>
            <person name="Young S.K."/>
            <person name="Zeng Q."/>
            <person name="Gargeya S."/>
            <person name="Abouelleil A."/>
            <person name="Alvarado L."/>
            <person name="Chapman S.B."/>
            <person name="Gainer-Dewar J."/>
            <person name="Goldberg J."/>
            <person name="Griggs A."/>
            <person name="Gujja S."/>
            <person name="Hansen M."/>
            <person name="Howarth C."/>
            <person name="Imamovic A."/>
            <person name="Larimer J."/>
            <person name="Martinez D."/>
            <person name="Murphy C."/>
            <person name="Pearson M.D."/>
            <person name="Persinoti G."/>
            <person name="Poon T."/>
            <person name="Priest M."/>
            <person name="Roberts A.D."/>
            <person name="Saif S."/>
            <person name="Shea T.D."/>
            <person name="Sykes S.N."/>
            <person name="Wortman J."/>
            <person name="Nusbaum C."/>
            <person name="Birren B."/>
        </authorList>
    </citation>
    <scope>NUCLEOTIDE SEQUENCE [LARGE SCALE GENOMIC DNA]</scope>
    <source>
        <strain evidence="2">CBS 288.86</strain>
    </source>
</reference>
<feature type="chain" id="PRO_5001510877" description="Invertebrate defensins family profile domain-containing protein" evidence="1">
    <location>
        <begin position="19"/>
        <end position="77"/>
    </location>
</feature>
<evidence type="ECO:0000256" key="1">
    <source>
        <dbReference type="SAM" id="SignalP"/>
    </source>
</evidence>
<proteinExistence type="predicted"/>
<keyword evidence="1" id="KW-0732">Signal</keyword>
<dbReference type="EMBL" id="KK207674">
    <property type="protein sequence ID" value="EZF57750.1"/>
    <property type="molecule type" value="Genomic_DNA"/>
</dbReference>
<dbReference type="HOGENOM" id="CLU_2639872_0_0_1"/>
<gene>
    <name evidence="2" type="ORF">H103_00058</name>
</gene>
<feature type="signal peptide" evidence="1">
    <location>
        <begin position="1"/>
        <end position="18"/>
    </location>
</feature>
<dbReference type="AlphaFoldDB" id="A0A022WH73"/>
<evidence type="ECO:0000313" key="2">
    <source>
        <dbReference type="EMBL" id="EZF57750.1"/>
    </source>
</evidence>